<evidence type="ECO:0000313" key="6">
    <source>
        <dbReference type="Proteomes" id="UP000660708"/>
    </source>
</evidence>
<accession>A0A8I0T574</accession>
<dbReference type="SUPFAM" id="SSF49478">
    <property type="entry name" value="Cna protein B-type domain"/>
    <property type="match status" value="1"/>
</dbReference>
<evidence type="ECO:0000259" key="4">
    <source>
        <dbReference type="Pfam" id="PF17210"/>
    </source>
</evidence>
<gene>
    <name evidence="5" type="ORF">PPEP_a3063</name>
</gene>
<reference evidence="5 6" key="1">
    <citation type="submission" date="2015-06" db="EMBL/GenBank/DDBJ databases">
        <title>Genome sequence of Pseudoalteromonas peptidolytica.</title>
        <authorList>
            <person name="Xie B.-B."/>
            <person name="Rong J.-C."/>
            <person name="Qin Q.-L."/>
            <person name="Zhang Y.-Z."/>
        </authorList>
    </citation>
    <scope>NUCLEOTIDE SEQUENCE [LARGE SCALE GENOMIC DNA]</scope>
    <source>
        <strain evidence="5 6">F12-50-A1</strain>
    </source>
</reference>
<evidence type="ECO:0000313" key="5">
    <source>
        <dbReference type="EMBL" id="MBE0346923.1"/>
    </source>
</evidence>
<dbReference type="InterPro" id="IPR042186">
    <property type="entry name" value="FimD_plug_dom"/>
</dbReference>
<evidence type="ECO:0000256" key="1">
    <source>
        <dbReference type="ARBA" id="ARBA00004613"/>
    </source>
</evidence>
<dbReference type="Gene3D" id="2.60.40.2610">
    <property type="entry name" value="Outer membrane usher protein FimD, plug domain"/>
    <property type="match status" value="1"/>
</dbReference>
<organism evidence="5 6">
    <name type="scientific">Pseudoalteromonas peptidolytica F12-50-A1</name>
    <dbReference type="NCBI Taxonomy" id="1315280"/>
    <lineage>
        <taxon>Bacteria</taxon>
        <taxon>Pseudomonadati</taxon>
        <taxon>Pseudomonadota</taxon>
        <taxon>Gammaproteobacteria</taxon>
        <taxon>Alteromonadales</taxon>
        <taxon>Pseudoalteromonadaceae</taxon>
        <taxon>Pseudoalteromonas</taxon>
    </lineage>
</organism>
<keyword evidence="6" id="KW-1185">Reference proteome</keyword>
<keyword evidence="2" id="KW-0964">Secreted</keyword>
<evidence type="ECO:0000256" key="3">
    <source>
        <dbReference type="ARBA" id="ARBA00022729"/>
    </source>
</evidence>
<feature type="domain" description="SD-repeat containing protein B" evidence="4">
    <location>
        <begin position="799"/>
        <end position="846"/>
    </location>
</feature>
<dbReference type="Gene3D" id="2.60.40.10">
    <property type="entry name" value="Immunoglobulins"/>
    <property type="match status" value="1"/>
</dbReference>
<dbReference type="GO" id="GO:0005576">
    <property type="term" value="C:extracellular region"/>
    <property type="evidence" value="ECO:0007669"/>
    <property type="project" value="UniProtKB-SubCell"/>
</dbReference>
<keyword evidence="3" id="KW-0732">Signal</keyword>
<proteinExistence type="predicted"/>
<dbReference type="InterPro" id="IPR033764">
    <property type="entry name" value="Sdr_B"/>
</dbReference>
<evidence type="ECO:0000256" key="2">
    <source>
        <dbReference type="ARBA" id="ARBA00022525"/>
    </source>
</evidence>
<comment type="caution">
    <text evidence="5">The sequence shown here is derived from an EMBL/GenBank/DDBJ whole genome shotgun (WGS) entry which is preliminary data.</text>
</comment>
<dbReference type="InterPro" id="IPR013783">
    <property type="entry name" value="Ig-like_fold"/>
</dbReference>
<dbReference type="Pfam" id="PF17210">
    <property type="entry name" value="SdrD_B"/>
    <property type="match status" value="1"/>
</dbReference>
<protein>
    <recommendedName>
        <fullName evidence="4">SD-repeat containing protein B domain-containing protein</fullName>
    </recommendedName>
</protein>
<comment type="subcellular location">
    <subcellularLocation>
        <location evidence="1">Secreted</location>
    </subcellularLocation>
</comment>
<sequence>MALCCIATVTPLQAKQDIDVNAVVRVLSQLESTLSDIKKPVQAAQAELYIPVGEYLFLSTHLNERHYIGELIAIKNEHSFWIELESFVQMIGLAIEINEAGASGWLKDPDNRFAIDLARQVVFVNEQEYSLQTEDIYIDQDQLFIESNRLNEWFGFSHTIDYGRQSLQVQSQFTYPVEAQIARQSRALSREKSDRAILYPRSGSDYQMLSAPVADIQASFRHNQNQNELTYSVLGSHEFAYMKADYYTFGEYDDHFKRNRLTFSRKSEKGELLGIGATEVRVGDITPVNVSSLSTAGFSAGIKLSNRPMSASSAKRSVNITGEIQQGWDVELYQNGVLLAQELDIESGVYDFSDVELQYGENEFEIVKYGPQGQLTRAKQVYQFDPNLSSHSGEYEFSLNKVGQRLLDNQSNSGDNGWRVAGTYRTSITDGLSTYIGAESHMGSDDDTATYSVGSYYNGFRNWLLNIEHEATTEGESKSQISGNTRVLGQALTASISRNTRSNFQGDSVSNNVYQLNLSGRLHNSSFGSLRHRTQFSVNDTAAGRFTQVVNRLNYGLGRWNIGNQLTWRQSLQSEALFGATQISGSHGETWYRLGADYQINPEADFTDIYATVTHQIDDDIEARVRFAHSLLDDSDSIEFGSNFNFERFSLFSTASYSSEQHWQVAVAGRFSLGYNSLSSSVFSTKNTLSNRGSLVVRVFLDKNNNSVLDGTDELLPDVEVRAVHAYRRAVTDENGVALLTGLTEYRATDIELQSTSLPDPFMIPAHAGKSIVPRAGFIERLDFPIVYSSEVEGKVFKQGKEEVAFTEVALIDEQGEEVATTRTQFDGFYVFTDVKPGNYEVKLDQEITEARNLKSAQKTLVTLPLRGDVVSGVDINVIPKETEQLQVASLGKFNELNFLKVYLQLIKPRLMAIESIQPFYVQDQAHYLLGVAFSSDPKQDLTALCSQVLEQGINCDVKALEVVH</sequence>
<name>A0A8I0T574_9GAMM</name>
<dbReference type="AlphaFoldDB" id="A0A8I0T574"/>
<dbReference type="EMBL" id="AQHF01000024">
    <property type="protein sequence ID" value="MBE0346923.1"/>
    <property type="molecule type" value="Genomic_DNA"/>
</dbReference>
<dbReference type="Proteomes" id="UP000660708">
    <property type="component" value="Unassembled WGS sequence"/>
</dbReference>